<accession>A0A1H0YJ98</accession>
<keyword evidence="1" id="KW-1133">Transmembrane helix</keyword>
<dbReference type="Gene3D" id="3.30.70.1450">
    <property type="entry name" value="Regulator of K+ conductance, C-terminal domain"/>
    <property type="match status" value="1"/>
</dbReference>
<name>A0A1H0YJ98_9EURY</name>
<evidence type="ECO:0000256" key="1">
    <source>
        <dbReference type="SAM" id="Phobius"/>
    </source>
</evidence>
<dbReference type="Pfam" id="PF26502">
    <property type="entry name" value="DUF8167_2nd"/>
    <property type="match status" value="1"/>
</dbReference>
<dbReference type="Pfam" id="PF26501">
    <property type="entry name" value="DUF8167"/>
    <property type="match status" value="1"/>
</dbReference>
<feature type="transmembrane region" description="Helical" evidence="1">
    <location>
        <begin position="20"/>
        <end position="46"/>
    </location>
</feature>
<evidence type="ECO:0000313" key="4">
    <source>
        <dbReference type="Proteomes" id="UP000199289"/>
    </source>
</evidence>
<dbReference type="InterPro" id="IPR058604">
    <property type="entry name" value="DUF8167_3rd"/>
</dbReference>
<dbReference type="SUPFAM" id="SSF116726">
    <property type="entry name" value="TrkA C-terminal domain-like"/>
    <property type="match status" value="1"/>
</dbReference>
<dbReference type="AlphaFoldDB" id="A0A1H0YJ98"/>
<feature type="transmembrane region" description="Helical" evidence="1">
    <location>
        <begin position="53"/>
        <end position="74"/>
    </location>
</feature>
<gene>
    <name evidence="3" type="ORF">SAMN05216278_0671</name>
</gene>
<organism evidence="3 4">
    <name type="scientific">Halopelagius longus</name>
    <dbReference type="NCBI Taxonomy" id="1236180"/>
    <lineage>
        <taxon>Archaea</taxon>
        <taxon>Methanobacteriati</taxon>
        <taxon>Methanobacteriota</taxon>
        <taxon>Stenosarchaea group</taxon>
        <taxon>Halobacteria</taxon>
        <taxon>Halobacteriales</taxon>
        <taxon>Haloferacaceae</taxon>
    </lineage>
</organism>
<protein>
    <submittedName>
        <fullName evidence="3">K+/H+ antiporter YhaU, regulatory subunit KhtT</fullName>
    </submittedName>
</protein>
<dbReference type="InterPro" id="IPR058603">
    <property type="entry name" value="DUF8167_2nd"/>
</dbReference>
<evidence type="ECO:0000259" key="2">
    <source>
        <dbReference type="PROSITE" id="PS51202"/>
    </source>
</evidence>
<dbReference type="PROSITE" id="PS51202">
    <property type="entry name" value="RCK_C"/>
    <property type="match status" value="1"/>
</dbReference>
<dbReference type="RefSeq" id="WP_245698662.1">
    <property type="nucleotide sequence ID" value="NZ_FNKQ01000001.1"/>
</dbReference>
<keyword evidence="1" id="KW-0812">Transmembrane</keyword>
<dbReference type="GO" id="GO:0006813">
    <property type="term" value="P:potassium ion transport"/>
    <property type="evidence" value="ECO:0007669"/>
    <property type="project" value="InterPro"/>
</dbReference>
<evidence type="ECO:0000313" key="3">
    <source>
        <dbReference type="EMBL" id="SDQ15264.1"/>
    </source>
</evidence>
<feature type="transmembrane region" description="Helical" evidence="1">
    <location>
        <begin position="94"/>
        <end position="113"/>
    </location>
</feature>
<dbReference type="InterPro" id="IPR058480">
    <property type="entry name" value="DUF8167_N"/>
</dbReference>
<dbReference type="GO" id="GO:0008324">
    <property type="term" value="F:monoatomic cation transmembrane transporter activity"/>
    <property type="evidence" value="ECO:0007669"/>
    <property type="project" value="InterPro"/>
</dbReference>
<keyword evidence="1" id="KW-0472">Membrane</keyword>
<dbReference type="EMBL" id="FNKQ01000001">
    <property type="protein sequence ID" value="SDQ15264.1"/>
    <property type="molecule type" value="Genomic_DNA"/>
</dbReference>
<dbReference type="Pfam" id="PF26503">
    <property type="entry name" value="DUF8167_3rd"/>
    <property type="match status" value="1"/>
</dbReference>
<feature type="domain" description="RCK C-terminal" evidence="2">
    <location>
        <begin position="313"/>
        <end position="393"/>
    </location>
</feature>
<reference evidence="4" key="1">
    <citation type="submission" date="2016-10" db="EMBL/GenBank/DDBJ databases">
        <authorList>
            <person name="Varghese N."/>
            <person name="Submissions S."/>
        </authorList>
    </citation>
    <scope>NUCLEOTIDE SEQUENCE [LARGE SCALE GENOMIC DNA]</scope>
    <source>
        <strain evidence="4">CGMCC 1.12397</strain>
    </source>
</reference>
<dbReference type="InterPro" id="IPR006037">
    <property type="entry name" value="RCK_C"/>
</dbReference>
<dbReference type="Pfam" id="PF02080">
    <property type="entry name" value="TrkA_C"/>
    <property type="match status" value="1"/>
</dbReference>
<dbReference type="InterPro" id="IPR036721">
    <property type="entry name" value="RCK_C_sf"/>
</dbReference>
<dbReference type="Proteomes" id="UP000199289">
    <property type="component" value="Unassembled WGS sequence"/>
</dbReference>
<proteinExistence type="predicted"/>
<sequence>MSVLSRLGLEDFGIDAELGLLVGEVLGLGLLAMVAAAAVAVVYRWYTKERIPAWITAMFAGSAVAVPRQAVGLFRAATDPAASAAAVFEPTTMLMNVAALGLAVLVAPTGLAIGDRIATDVFAVAGAREIDAEVGRLVRTVGRVRGIRLPDSADDIGDIDGYEPVTEDRKEAMAGKTLLFPRRLRDGELVERVTERLKTDYGVGHVDVELAKDGAVTYLAVGRRAAGIGPTLAPGTAAVAVRADPGAGASAGDAVQLWRVGPGGEPERAATAELRVAAGDVATVVLDEDEAAELDPEESYRIITLPNEPGAEHEFGSLLRAADETMESVTVEAGSELDGLTLRETDATVVAVKPADGTVEAIPSRSRELGPGDVVYVVARPETIRRVSRRAAAAEADAPAADD</sequence>